<comment type="caution">
    <text evidence="4">The sequence shown here is derived from an EMBL/GenBank/DDBJ whole genome shotgun (WGS) entry which is preliminary data.</text>
</comment>
<protein>
    <submittedName>
        <fullName evidence="4">Acyltransferase domain-containing protein</fullName>
    </submittedName>
</protein>
<dbReference type="InterPro" id="IPR016036">
    <property type="entry name" value="Malonyl_transacylase_ACP-bd"/>
</dbReference>
<keyword evidence="5" id="KW-1185">Reference proteome</keyword>
<dbReference type="Gene3D" id="3.30.70.3290">
    <property type="match status" value="1"/>
</dbReference>
<name>A0ABV9TXR4_9ACTN</name>
<evidence type="ECO:0000256" key="2">
    <source>
        <dbReference type="ARBA" id="ARBA00022553"/>
    </source>
</evidence>
<dbReference type="InterPro" id="IPR014043">
    <property type="entry name" value="Acyl_transferase_dom"/>
</dbReference>
<dbReference type="RefSeq" id="WP_378254714.1">
    <property type="nucleotide sequence ID" value="NZ_JBHSIT010000003.1"/>
</dbReference>
<evidence type="ECO:0000313" key="4">
    <source>
        <dbReference type="EMBL" id="MFC4908264.1"/>
    </source>
</evidence>
<dbReference type="InterPro" id="IPR050091">
    <property type="entry name" value="PKS_NRPS_Biosynth_Enz"/>
</dbReference>
<evidence type="ECO:0000259" key="3">
    <source>
        <dbReference type="SMART" id="SM00827"/>
    </source>
</evidence>
<dbReference type="PANTHER" id="PTHR43775:SF37">
    <property type="entry name" value="SI:DKEY-61P9.11"/>
    <property type="match status" value="1"/>
</dbReference>
<accession>A0ABV9TXR4</accession>
<evidence type="ECO:0000256" key="1">
    <source>
        <dbReference type="ARBA" id="ARBA00022450"/>
    </source>
</evidence>
<keyword evidence="4" id="KW-0012">Acyltransferase</keyword>
<reference evidence="5" key="1">
    <citation type="journal article" date="2019" name="Int. J. Syst. Evol. Microbiol.">
        <title>The Global Catalogue of Microorganisms (GCM) 10K type strain sequencing project: providing services to taxonomists for standard genome sequencing and annotation.</title>
        <authorList>
            <consortium name="The Broad Institute Genomics Platform"/>
            <consortium name="The Broad Institute Genome Sequencing Center for Infectious Disease"/>
            <person name="Wu L."/>
            <person name="Ma J."/>
        </authorList>
    </citation>
    <scope>NUCLEOTIDE SEQUENCE [LARGE SCALE GENOMIC DNA]</scope>
    <source>
        <strain evidence="5">KLKA75</strain>
    </source>
</reference>
<dbReference type="EMBL" id="JBHSIT010000003">
    <property type="protein sequence ID" value="MFC4908264.1"/>
    <property type="molecule type" value="Genomic_DNA"/>
</dbReference>
<dbReference type="PANTHER" id="PTHR43775">
    <property type="entry name" value="FATTY ACID SYNTHASE"/>
    <property type="match status" value="1"/>
</dbReference>
<dbReference type="GO" id="GO:0016746">
    <property type="term" value="F:acyltransferase activity"/>
    <property type="evidence" value="ECO:0007669"/>
    <property type="project" value="UniProtKB-KW"/>
</dbReference>
<dbReference type="Proteomes" id="UP001595872">
    <property type="component" value="Unassembled WGS sequence"/>
</dbReference>
<keyword evidence="1" id="KW-0596">Phosphopantetheine</keyword>
<keyword evidence="4" id="KW-0808">Transferase</keyword>
<dbReference type="SMART" id="SM00827">
    <property type="entry name" value="PKS_AT"/>
    <property type="match status" value="1"/>
</dbReference>
<gene>
    <name evidence="4" type="ORF">ACFPCY_13090</name>
</gene>
<dbReference type="Gene3D" id="3.30.70.250">
    <property type="entry name" value="Malonyl-CoA ACP transacylase, ACP-binding"/>
    <property type="match status" value="1"/>
</dbReference>
<evidence type="ECO:0000313" key="5">
    <source>
        <dbReference type="Proteomes" id="UP001595872"/>
    </source>
</evidence>
<dbReference type="SUPFAM" id="SSF55048">
    <property type="entry name" value="Probable ACP-binding domain of malonyl-CoA ACP transacylase"/>
    <property type="match status" value="1"/>
</dbReference>
<dbReference type="SUPFAM" id="SSF52151">
    <property type="entry name" value="FabD/lysophospholipase-like"/>
    <property type="match status" value="1"/>
</dbReference>
<dbReference type="Pfam" id="PF00698">
    <property type="entry name" value="Acyl_transf_1"/>
    <property type="match status" value="1"/>
</dbReference>
<keyword evidence="2" id="KW-0597">Phosphoprotein</keyword>
<dbReference type="Pfam" id="PF22621">
    <property type="entry name" value="CurL-like_PKS_C"/>
    <property type="match status" value="1"/>
</dbReference>
<dbReference type="InterPro" id="IPR001227">
    <property type="entry name" value="Ac_transferase_dom_sf"/>
</dbReference>
<dbReference type="Gene3D" id="3.40.366.10">
    <property type="entry name" value="Malonyl-Coenzyme A Acyl Carrier Protein, domain 2"/>
    <property type="match status" value="1"/>
</dbReference>
<proteinExistence type="predicted"/>
<sequence>MTSEPRLLVLAAETSGELERATDDLAARLAAEPETDLTELANELWTAASSGDHRRIVVASDATRAASDLAKRNRRRVFTGSVEEPGPNPVFLFSGVGEQYPEMAAGLYAHLPVFRAELDRCLAILDGELRLGVRAVLHLGRPEDGPDGGPERAHARSADLTTLFDRREAGREIDRTAVAQPLMFAVQFALARTLTALGVVPAAMAGYSLGEYVAACVAGVLPLDDALRLVATRARLIGELPEGAMLAAAAGPDAVRPCLDGSVTIAALDGPELTVLAGTVDGIDRAERRLSEAGVPVRRLAASHAFHSPLMEPVAAPLAALLDGVELRPPTLPFVSDVTGSWIGAEEATSPAYWAGHLHRPIRFDDGLRTIWSLPRPAPLELGPGQTLAALALRHTARPESAGPLAAPPLKTLPGHLESSSDLETLLTTLGRLWTAGVPVVLPCPGGAPHY</sequence>
<organism evidence="4 5">
    <name type="scientific">Actinomadura gamaensis</name>
    <dbReference type="NCBI Taxonomy" id="1763541"/>
    <lineage>
        <taxon>Bacteria</taxon>
        <taxon>Bacillati</taxon>
        <taxon>Actinomycetota</taxon>
        <taxon>Actinomycetes</taxon>
        <taxon>Streptosporangiales</taxon>
        <taxon>Thermomonosporaceae</taxon>
        <taxon>Actinomadura</taxon>
    </lineage>
</organism>
<feature type="domain" description="Malonyl-CoA:ACP transacylase (MAT)" evidence="3">
    <location>
        <begin position="92"/>
        <end position="412"/>
    </location>
</feature>
<dbReference type="InterPro" id="IPR016035">
    <property type="entry name" value="Acyl_Trfase/lysoPLipase"/>
</dbReference>